<dbReference type="Pfam" id="PF01497">
    <property type="entry name" value="Peripla_BP_2"/>
    <property type="match status" value="1"/>
</dbReference>
<gene>
    <name evidence="2" type="ORF">DK846_10690</name>
</gene>
<evidence type="ECO:0000259" key="1">
    <source>
        <dbReference type="PROSITE" id="PS50983"/>
    </source>
</evidence>
<protein>
    <submittedName>
        <fullName evidence="2">ABC transporter substrate-binding protein</fullName>
    </submittedName>
</protein>
<dbReference type="Gene3D" id="3.40.50.1980">
    <property type="entry name" value="Nitrogenase molybdenum iron protein domain"/>
    <property type="match status" value="2"/>
</dbReference>
<dbReference type="PANTHER" id="PTHR30535:SF34">
    <property type="entry name" value="MOLYBDATE-BINDING PROTEIN MOLA"/>
    <property type="match status" value="1"/>
</dbReference>
<evidence type="ECO:0000313" key="3">
    <source>
        <dbReference type="Proteomes" id="UP000245657"/>
    </source>
</evidence>
<dbReference type="PROSITE" id="PS50983">
    <property type="entry name" value="FE_B12_PBP"/>
    <property type="match status" value="1"/>
</dbReference>
<proteinExistence type="predicted"/>
<dbReference type="PANTHER" id="PTHR30535">
    <property type="entry name" value="VITAMIN B12-BINDING PROTEIN"/>
    <property type="match status" value="1"/>
</dbReference>
<dbReference type="AlphaFoldDB" id="A0A2V2MYE2"/>
<comment type="caution">
    <text evidence="2">The sequence shown here is derived from an EMBL/GenBank/DDBJ whole genome shotgun (WGS) entry which is preliminary data.</text>
</comment>
<sequence length="379" mass="42357">MKTIKLPQLWKILFVICLITGVISVIPVSFADQTTNQSTHTVTDMAGRTVTLPASIDNILALYGPAYEKIVILDAEDKIGMCADYHKTHASWAHVIYKHLDSLPSFSNPSNPNVEDILKENPDVVFYFGNDKNTQKMESLGIPVVCSTGNTTKLESLKDSLRLYGKVLGSEATERAEEYCTYFDEKLKNVLSKTSSIADKDKPKVYVTSGIPLRTRSINSVMGDTVTKAGGDYVAKDIVNATATINPEQLVAWNPDIIIIDHAPDLPDPSASSTSNTPNAQAVKEEFMSKPEFQNINAVKNKQVYICPMGAFFWDAGQQGILQLEWMAQIFHPELFKDLDMSKEVKEFYSKFFNYDLSDDQLTRIMNHELPENAKDFGY</sequence>
<dbReference type="EMBL" id="QGMY01000008">
    <property type="protein sequence ID" value="PWR71325.1"/>
    <property type="molecule type" value="Genomic_DNA"/>
</dbReference>
<evidence type="ECO:0000313" key="2">
    <source>
        <dbReference type="EMBL" id="PWR71325.1"/>
    </source>
</evidence>
<organism evidence="2 3">
    <name type="scientific">Methanospirillum lacunae</name>
    <dbReference type="NCBI Taxonomy" id="668570"/>
    <lineage>
        <taxon>Archaea</taxon>
        <taxon>Methanobacteriati</taxon>
        <taxon>Methanobacteriota</taxon>
        <taxon>Stenosarchaea group</taxon>
        <taxon>Methanomicrobia</taxon>
        <taxon>Methanomicrobiales</taxon>
        <taxon>Methanospirillaceae</taxon>
        <taxon>Methanospirillum</taxon>
    </lineage>
</organism>
<accession>A0A2V2MYE2</accession>
<reference evidence="2 3" key="1">
    <citation type="submission" date="2018-05" db="EMBL/GenBank/DDBJ databases">
        <title>Draft genome of Methanospirillum lacunae Ki8-1.</title>
        <authorList>
            <person name="Dueholm M.S."/>
            <person name="Nielsen P.H."/>
            <person name="Bakmann L.F."/>
            <person name="Otzen D.E."/>
        </authorList>
    </citation>
    <scope>NUCLEOTIDE SEQUENCE [LARGE SCALE GENOMIC DNA]</scope>
    <source>
        <strain evidence="2 3">Ki8-1</strain>
    </source>
</reference>
<dbReference type="Proteomes" id="UP000245657">
    <property type="component" value="Unassembled WGS sequence"/>
</dbReference>
<dbReference type="InterPro" id="IPR050902">
    <property type="entry name" value="ABC_Transporter_SBP"/>
</dbReference>
<keyword evidence="3" id="KW-1185">Reference proteome</keyword>
<dbReference type="SUPFAM" id="SSF53807">
    <property type="entry name" value="Helical backbone' metal receptor"/>
    <property type="match status" value="1"/>
</dbReference>
<feature type="domain" description="Fe/B12 periplasmic-binding" evidence="1">
    <location>
        <begin position="48"/>
        <end position="335"/>
    </location>
</feature>
<dbReference type="InterPro" id="IPR002491">
    <property type="entry name" value="ABC_transptr_periplasmic_BD"/>
</dbReference>
<name>A0A2V2MYE2_9EURY</name>